<dbReference type="Proteomes" id="UP001597403">
    <property type="component" value="Unassembled WGS sequence"/>
</dbReference>
<keyword evidence="2" id="KW-1185">Reference proteome</keyword>
<evidence type="ECO:0000313" key="2">
    <source>
        <dbReference type="Proteomes" id="UP001597403"/>
    </source>
</evidence>
<evidence type="ECO:0000313" key="1">
    <source>
        <dbReference type="EMBL" id="MFD1991622.1"/>
    </source>
</evidence>
<sequence length="92" mass="10662">MNIQEAFNQLLANRMDYIGEHILSEMEDFQRLNDECSGLVAILNAEMSEEMKRLWLEYEDKVMLIQGLAESTMYEQGVKDGVELKKILDTSN</sequence>
<reference evidence="2" key="1">
    <citation type="journal article" date="2019" name="Int. J. Syst. Evol. Microbiol.">
        <title>The Global Catalogue of Microorganisms (GCM) 10K type strain sequencing project: providing services to taxonomists for standard genome sequencing and annotation.</title>
        <authorList>
            <consortium name="The Broad Institute Genomics Platform"/>
            <consortium name="The Broad Institute Genome Sequencing Center for Infectious Disease"/>
            <person name="Wu L."/>
            <person name="Ma J."/>
        </authorList>
    </citation>
    <scope>NUCLEOTIDE SEQUENCE [LARGE SCALE GENOMIC DNA]</scope>
    <source>
        <strain evidence="2">CGMCC 1.15067</strain>
    </source>
</reference>
<gene>
    <name evidence="1" type="ORF">ACFSGI_16765</name>
</gene>
<accession>A0ABW4UVW7</accession>
<dbReference type="EMBL" id="JBHUGF010000010">
    <property type="protein sequence ID" value="MFD1991622.1"/>
    <property type="molecule type" value="Genomic_DNA"/>
</dbReference>
<dbReference type="RefSeq" id="WP_204825338.1">
    <property type="nucleotide sequence ID" value="NZ_JBHUGF010000010.1"/>
</dbReference>
<comment type="caution">
    <text evidence="1">The sequence shown here is derived from an EMBL/GenBank/DDBJ whole genome shotgun (WGS) entry which is preliminary data.</text>
</comment>
<organism evidence="1 2">
    <name type="scientific">Paenibacillus nicotianae</name>
    <dbReference type="NCBI Taxonomy" id="1526551"/>
    <lineage>
        <taxon>Bacteria</taxon>
        <taxon>Bacillati</taxon>
        <taxon>Bacillota</taxon>
        <taxon>Bacilli</taxon>
        <taxon>Bacillales</taxon>
        <taxon>Paenibacillaceae</taxon>
        <taxon>Paenibacillus</taxon>
    </lineage>
</organism>
<protein>
    <submittedName>
        <fullName evidence="1">Uncharacterized protein</fullName>
    </submittedName>
</protein>
<name>A0ABW4UVW7_9BACL</name>
<proteinExistence type="predicted"/>